<comment type="caution">
    <text evidence="1">The sequence shown here is derived from an EMBL/GenBank/DDBJ whole genome shotgun (WGS) entry which is preliminary data.</text>
</comment>
<feature type="non-terminal residue" evidence="1">
    <location>
        <position position="1"/>
    </location>
</feature>
<proteinExistence type="predicted"/>
<dbReference type="EMBL" id="AESD01000674">
    <property type="protein sequence ID" value="EHJ10774.1"/>
    <property type="molecule type" value="Genomic_DNA"/>
</dbReference>
<dbReference type="AlphaFoldDB" id="G5JAL3"/>
<organism evidence="1 2">
    <name type="scientific">Crocosphaera watsonii WH 0003</name>
    <dbReference type="NCBI Taxonomy" id="423471"/>
    <lineage>
        <taxon>Bacteria</taxon>
        <taxon>Bacillati</taxon>
        <taxon>Cyanobacteriota</taxon>
        <taxon>Cyanophyceae</taxon>
        <taxon>Oscillatoriophycideae</taxon>
        <taxon>Chroococcales</taxon>
        <taxon>Aphanothecaceae</taxon>
        <taxon>Crocosphaera</taxon>
    </lineage>
</organism>
<evidence type="ECO:0000313" key="2">
    <source>
        <dbReference type="Proteomes" id="UP000003477"/>
    </source>
</evidence>
<sequence>VNYKWQTGVKCHELEKIYPSRYLPRL</sequence>
<evidence type="ECO:0000313" key="1">
    <source>
        <dbReference type="EMBL" id="EHJ10774.1"/>
    </source>
</evidence>
<reference evidence="1 2" key="1">
    <citation type="journal article" date="2011" name="Front. Microbiol.">
        <title>Two Strains of Crocosphaera watsonii with Highly Conserved Genomes are Distinguished by Strain-Specific Features.</title>
        <authorList>
            <person name="Bench S.R."/>
            <person name="Ilikchyan I.N."/>
            <person name="Tripp H.J."/>
            <person name="Zehr J.P."/>
        </authorList>
    </citation>
    <scope>NUCLEOTIDE SEQUENCE [LARGE SCALE GENOMIC DNA]</scope>
    <source>
        <strain evidence="1 2">WH 0003</strain>
    </source>
</reference>
<name>G5JAL3_CROWT</name>
<accession>G5JAL3</accession>
<gene>
    <name evidence="1" type="ORF">CWATWH0003_4476b4</name>
</gene>
<protein>
    <submittedName>
        <fullName evidence="1">Uncharacterized protein</fullName>
    </submittedName>
</protein>
<dbReference type="Proteomes" id="UP000003477">
    <property type="component" value="Unassembled WGS sequence"/>
</dbReference>